<keyword evidence="2" id="KW-1185">Reference proteome</keyword>
<evidence type="ECO:0000313" key="2">
    <source>
        <dbReference type="Proteomes" id="UP000007797"/>
    </source>
</evidence>
<organism evidence="1 2">
    <name type="scientific">Cavenderia fasciculata</name>
    <name type="common">Slime mold</name>
    <name type="synonym">Dictyostelium fasciculatum</name>
    <dbReference type="NCBI Taxonomy" id="261658"/>
    <lineage>
        <taxon>Eukaryota</taxon>
        <taxon>Amoebozoa</taxon>
        <taxon>Evosea</taxon>
        <taxon>Eumycetozoa</taxon>
        <taxon>Dictyostelia</taxon>
        <taxon>Acytosteliales</taxon>
        <taxon>Cavenderiaceae</taxon>
        <taxon>Cavenderia</taxon>
    </lineage>
</organism>
<gene>
    <name evidence="1" type="ORF">DFA_04449</name>
</gene>
<dbReference type="GeneID" id="14874278"/>
<dbReference type="KEGG" id="dfa:DFA_04449"/>
<name>F4PPL8_CACFS</name>
<dbReference type="EMBL" id="GL883009">
    <property type="protein sequence ID" value="EGG22331.1"/>
    <property type="molecule type" value="Genomic_DNA"/>
</dbReference>
<proteinExistence type="predicted"/>
<dbReference type="AlphaFoldDB" id="F4PPL8"/>
<dbReference type="RefSeq" id="XP_004360182.1">
    <property type="nucleotide sequence ID" value="XM_004360125.1"/>
</dbReference>
<sequence>MSHPTQREPFRKGSLLEATQFLFLTWPNLIQKKILFHFLDQPEYHISNHSIVIACDQDIKPEDLSFVMSRSTVCGIEINQYTSLKNASRFANLVQNVVSLRGSLRVPFSSVTRLDVDILQTNEKISSWLTPSIFPSLQILVVNGTSSAHDDQILSSVVVQVNLFPTPLESFATDQGYACLGSIRAKSLTFGKCKRLNFSKNSCIDSLMMQFTHSVESKFAILLPPKLKVLYVINEYFGFLGNWMKSNYLSDVAIRILSLANSFPSEDFDWIQNKRGIRELSLSVLGGRAIDEETTKMILDQLYRRHVNNIKPIEMIIGLKIVDSQIPPYLSTIYDIYQHSLQAKY</sequence>
<reference evidence="2" key="1">
    <citation type="journal article" date="2011" name="Genome Res.">
        <title>Phylogeny-wide analysis of social amoeba genomes highlights ancient origins for complex intercellular communication.</title>
        <authorList>
            <person name="Heidel A.J."/>
            <person name="Lawal H.M."/>
            <person name="Felder M."/>
            <person name="Schilde C."/>
            <person name="Helps N.R."/>
            <person name="Tunggal B."/>
            <person name="Rivero F."/>
            <person name="John U."/>
            <person name="Schleicher M."/>
            <person name="Eichinger L."/>
            <person name="Platzer M."/>
            <person name="Noegel A.A."/>
            <person name="Schaap P."/>
            <person name="Gloeckner G."/>
        </authorList>
    </citation>
    <scope>NUCLEOTIDE SEQUENCE [LARGE SCALE GENOMIC DNA]</scope>
    <source>
        <strain evidence="2">SH3</strain>
    </source>
</reference>
<protein>
    <submittedName>
        <fullName evidence="1">Uncharacterized protein</fullName>
    </submittedName>
</protein>
<accession>F4PPL8</accession>
<dbReference type="Proteomes" id="UP000007797">
    <property type="component" value="Unassembled WGS sequence"/>
</dbReference>
<evidence type="ECO:0000313" key="1">
    <source>
        <dbReference type="EMBL" id="EGG22331.1"/>
    </source>
</evidence>